<evidence type="ECO:0000313" key="4">
    <source>
        <dbReference type="Proteomes" id="UP000324800"/>
    </source>
</evidence>
<dbReference type="SUPFAM" id="SSF56796">
    <property type="entry name" value="Dehydroquinate synthase-like"/>
    <property type="match status" value="1"/>
</dbReference>
<dbReference type="PANTHER" id="PTHR43633:SF1">
    <property type="entry name" value="ALCOHOL DEHYDROGENASE YQHD"/>
    <property type="match status" value="1"/>
</dbReference>
<dbReference type="InterPro" id="IPR044731">
    <property type="entry name" value="BDH-like"/>
</dbReference>
<keyword evidence="1" id="KW-0560">Oxidoreductase</keyword>
<dbReference type="OrthoDB" id="339764at2759"/>
<dbReference type="Pfam" id="PF00465">
    <property type="entry name" value="Fe-ADH"/>
    <property type="match status" value="1"/>
</dbReference>
<feature type="non-terminal residue" evidence="3">
    <location>
        <position position="91"/>
    </location>
</feature>
<dbReference type="GO" id="GO:0046872">
    <property type="term" value="F:metal ion binding"/>
    <property type="evidence" value="ECO:0007669"/>
    <property type="project" value="InterPro"/>
</dbReference>
<organism evidence="3 4">
    <name type="scientific">Streblomastix strix</name>
    <dbReference type="NCBI Taxonomy" id="222440"/>
    <lineage>
        <taxon>Eukaryota</taxon>
        <taxon>Metamonada</taxon>
        <taxon>Preaxostyla</taxon>
        <taxon>Oxymonadida</taxon>
        <taxon>Streblomastigidae</taxon>
        <taxon>Streblomastix</taxon>
    </lineage>
</organism>
<proteinExistence type="predicted"/>
<sequence length="91" mass="9789">MDSFEFHGPVKVLFGKDSIEKIGGEIKNSGIKKVLILFGSGSAKKNGVYERVKKSLSDFGVADVELWGVQPNPLVSKVREGVIIGKDAKNG</sequence>
<dbReference type="GO" id="GO:0005829">
    <property type="term" value="C:cytosol"/>
    <property type="evidence" value="ECO:0007669"/>
    <property type="project" value="TreeGrafter"/>
</dbReference>
<feature type="domain" description="Alcohol dehydrogenase iron-type/glycerol dehydrogenase GldA" evidence="2">
    <location>
        <begin position="9"/>
        <end position="87"/>
    </location>
</feature>
<dbReference type="EMBL" id="SNRW01016363">
    <property type="protein sequence ID" value="KAA6369446.1"/>
    <property type="molecule type" value="Genomic_DNA"/>
</dbReference>
<name>A0A5J4UF97_9EUKA</name>
<comment type="caution">
    <text evidence="3">The sequence shown here is derived from an EMBL/GenBank/DDBJ whole genome shotgun (WGS) entry which is preliminary data.</text>
</comment>
<evidence type="ECO:0000313" key="3">
    <source>
        <dbReference type="EMBL" id="KAA6369446.1"/>
    </source>
</evidence>
<dbReference type="Proteomes" id="UP000324800">
    <property type="component" value="Unassembled WGS sequence"/>
</dbReference>
<reference evidence="3 4" key="1">
    <citation type="submission" date="2019-03" db="EMBL/GenBank/DDBJ databases">
        <title>Single cell metagenomics reveals metabolic interactions within the superorganism composed of flagellate Streblomastix strix and complex community of Bacteroidetes bacteria on its surface.</title>
        <authorList>
            <person name="Treitli S.C."/>
            <person name="Kolisko M."/>
            <person name="Husnik F."/>
            <person name="Keeling P."/>
            <person name="Hampl V."/>
        </authorList>
    </citation>
    <scope>NUCLEOTIDE SEQUENCE [LARGE SCALE GENOMIC DNA]</scope>
    <source>
        <strain evidence="3">ST1C</strain>
    </source>
</reference>
<dbReference type="PANTHER" id="PTHR43633">
    <property type="entry name" value="ALCOHOL DEHYDROGENASE YQHD"/>
    <property type="match status" value="1"/>
</dbReference>
<evidence type="ECO:0000259" key="2">
    <source>
        <dbReference type="Pfam" id="PF00465"/>
    </source>
</evidence>
<evidence type="ECO:0000256" key="1">
    <source>
        <dbReference type="ARBA" id="ARBA00023002"/>
    </source>
</evidence>
<dbReference type="InterPro" id="IPR001670">
    <property type="entry name" value="ADH_Fe/GldA"/>
</dbReference>
<dbReference type="Gene3D" id="3.40.50.1970">
    <property type="match status" value="1"/>
</dbReference>
<dbReference type="GO" id="GO:1990002">
    <property type="term" value="F:methylglyoxal reductase (NADPH) (acetol producing) activity"/>
    <property type="evidence" value="ECO:0007669"/>
    <property type="project" value="TreeGrafter"/>
</dbReference>
<accession>A0A5J4UF97</accession>
<gene>
    <name evidence="3" type="ORF">EZS28_035026</name>
</gene>
<dbReference type="GO" id="GO:0008106">
    <property type="term" value="F:alcohol dehydrogenase (NADP+) activity"/>
    <property type="evidence" value="ECO:0007669"/>
    <property type="project" value="TreeGrafter"/>
</dbReference>
<protein>
    <submittedName>
        <fullName evidence="3">Putative NADH-dependent alcohol dehydrogenase</fullName>
    </submittedName>
</protein>
<dbReference type="GO" id="GO:1990362">
    <property type="term" value="F:butanol dehydrogenase (NAD+) activity"/>
    <property type="evidence" value="ECO:0007669"/>
    <property type="project" value="InterPro"/>
</dbReference>
<dbReference type="AlphaFoldDB" id="A0A5J4UF97"/>